<dbReference type="InterPro" id="IPR039191">
    <property type="entry name" value="Nopp140-like"/>
</dbReference>
<feature type="compositionally biased region" description="Low complexity" evidence="1">
    <location>
        <begin position="245"/>
        <end position="261"/>
    </location>
</feature>
<feature type="compositionally biased region" description="Polar residues" evidence="1">
    <location>
        <begin position="221"/>
        <end position="236"/>
    </location>
</feature>
<evidence type="ECO:0000256" key="1">
    <source>
        <dbReference type="SAM" id="MobiDB-lite"/>
    </source>
</evidence>
<feature type="compositionally biased region" description="Basic and acidic residues" evidence="1">
    <location>
        <begin position="1141"/>
        <end position="1150"/>
    </location>
</feature>
<feature type="region of interest" description="Disordered" evidence="1">
    <location>
        <begin position="2644"/>
        <end position="2676"/>
    </location>
</feature>
<feature type="compositionally biased region" description="Polar residues" evidence="1">
    <location>
        <begin position="2116"/>
        <end position="2135"/>
    </location>
</feature>
<feature type="compositionally biased region" description="Low complexity" evidence="1">
    <location>
        <begin position="1319"/>
        <end position="1331"/>
    </location>
</feature>
<feature type="compositionally biased region" description="Low complexity" evidence="1">
    <location>
        <begin position="1592"/>
        <end position="1636"/>
    </location>
</feature>
<feature type="compositionally biased region" description="Polar residues" evidence="1">
    <location>
        <begin position="1102"/>
        <end position="1113"/>
    </location>
</feature>
<feature type="region of interest" description="Disordered" evidence="1">
    <location>
        <begin position="2801"/>
        <end position="2820"/>
    </location>
</feature>
<feature type="region of interest" description="Disordered" evidence="1">
    <location>
        <begin position="1163"/>
        <end position="1184"/>
    </location>
</feature>
<feature type="compositionally biased region" description="Gly residues" evidence="1">
    <location>
        <begin position="46"/>
        <end position="61"/>
    </location>
</feature>
<dbReference type="OrthoDB" id="10692385at2759"/>
<reference evidence="2 3" key="1">
    <citation type="submission" date="2017-08" db="EMBL/GenBank/DDBJ databases">
        <title>Acidophilic green algal genome provides insights into adaptation to an acidic environment.</title>
        <authorList>
            <person name="Hirooka S."/>
            <person name="Hirose Y."/>
            <person name="Kanesaki Y."/>
            <person name="Higuchi S."/>
            <person name="Fujiwara T."/>
            <person name="Onuma R."/>
            <person name="Era A."/>
            <person name="Ohbayashi R."/>
            <person name="Uzuka A."/>
            <person name="Nozaki H."/>
            <person name="Yoshikawa H."/>
            <person name="Miyagishima S.Y."/>
        </authorList>
    </citation>
    <scope>NUCLEOTIDE SEQUENCE [LARGE SCALE GENOMIC DNA]</scope>
    <source>
        <strain evidence="2 3">NIES-2499</strain>
    </source>
</reference>
<feature type="region of interest" description="Disordered" evidence="1">
    <location>
        <begin position="208"/>
        <end position="269"/>
    </location>
</feature>
<feature type="region of interest" description="Disordered" evidence="1">
    <location>
        <begin position="570"/>
        <end position="649"/>
    </location>
</feature>
<dbReference type="GO" id="GO:0005730">
    <property type="term" value="C:nucleolus"/>
    <property type="evidence" value="ECO:0007669"/>
    <property type="project" value="InterPro"/>
</dbReference>
<feature type="compositionally biased region" description="Low complexity" evidence="1">
    <location>
        <begin position="1347"/>
        <end position="1356"/>
    </location>
</feature>
<feature type="compositionally biased region" description="Pro residues" evidence="1">
    <location>
        <begin position="1332"/>
        <end position="1346"/>
    </location>
</feature>
<dbReference type="EMBL" id="BEGY01000011">
    <property type="protein sequence ID" value="GAX75215.1"/>
    <property type="molecule type" value="Genomic_DNA"/>
</dbReference>
<feature type="compositionally biased region" description="Basic and acidic residues" evidence="1">
    <location>
        <begin position="1120"/>
        <end position="1130"/>
    </location>
</feature>
<feature type="compositionally biased region" description="Low complexity" evidence="1">
    <location>
        <begin position="2137"/>
        <end position="2148"/>
    </location>
</feature>
<accession>A0A250WWP2</accession>
<feature type="compositionally biased region" description="Low complexity" evidence="1">
    <location>
        <begin position="758"/>
        <end position="784"/>
    </location>
</feature>
<keyword evidence="3" id="KW-1185">Reference proteome</keyword>
<feature type="region of interest" description="Disordered" evidence="1">
    <location>
        <begin position="1811"/>
        <end position="1849"/>
    </location>
</feature>
<dbReference type="PANTHER" id="PTHR23216">
    <property type="entry name" value="NUCLEOLAR AND COILED-BODY PHOSPHOPROTEIN 1"/>
    <property type="match status" value="1"/>
</dbReference>
<protein>
    <submittedName>
        <fullName evidence="2">Uncharacterized protein</fullName>
    </submittedName>
</protein>
<feature type="region of interest" description="Disordered" evidence="1">
    <location>
        <begin position="1306"/>
        <end position="1370"/>
    </location>
</feature>
<feature type="region of interest" description="Disordered" evidence="1">
    <location>
        <begin position="162"/>
        <end position="184"/>
    </location>
</feature>
<evidence type="ECO:0000313" key="3">
    <source>
        <dbReference type="Proteomes" id="UP000232323"/>
    </source>
</evidence>
<feature type="region of interest" description="Disordered" evidence="1">
    <location>
        <begin position="732"/>
        <end position="784"/>
    </location>
</feature>
<dbReference type="PANTHER" id="PTHR23216:SF1">
    <property type="entry name" value="NUCLEOLAR AND COILED-BODY PHOSPHOPROTEIN 1"/>
    <property type="match status" value="1"/>
</dbReference>
<feature type="region of interest" description="Disordered" evidence="1">
    <location>
        <begin position="2864"/>
        <end position="2906"/>
    </location>
</feature>
<evidence type="ECO:0000313" key="2">
    <source>
        <dbReference type="EMBL" id="GAX75215.1"/>
    </source>
</evidence>
<feature type="compositionally biased region" description="Basic and acidic residues" evidence="1">
    <location>
        <begin position="1358"/>
        <end position="1369"/>
    </location>
</feature>
<feature type="compositionally biased region" description="Polar residues" evidence="1">
    <location>
        <begin position="2866"/>
        <end position="2882"/>
    </location>
</feature>
<comment type="caution">
    <text evidence="2">The sequence shown here is derived from an EMBL/GenBank/DDBJ whole genome shotgun (WGS) entry which is preliminary data.</text>
</comment>
<feature type="compositionally biased region" description="Polar residues" evidence="1">
    <location>
        <begin position="864"/>
        <end position="879"/>
    </location>
</feature>
<feature type="region of interest" description="Disordered" evidence="1">
    <location>
        <begin position="1073"/>
        <end position="1150"/>
    </location>
</feature>
<name>A0A250WWP2_9CHLO</name>
<feature type="region of interest" description="Disordered" evidence="1">
    <location>
        <begin position="1558"/>
        <end position="1638"/>
    </location>
</feature>
<feature type="compositionally biased region" description="Polar residues" evidence="1">
    <location>
        <begin position="570"/>
        <end position="584"/>
    </location>
</feature>
<proteinExistence type="predicted"/>
<dbReference type="STRING" id="1157962.A0A250WWP2"/>
<gene>
    <name evidence="2" type="ORF">CEUSTIGMA_g2659.t1</name>
</gene>
<organism evidence="2 3">
    <name type="scientific">Chlamydomonas eustigma</name>
    <dbReference type="NCBI Taxonomy" id="1157962"/>
    <lineage>
        <taxon>Eukaryota</taxon>
        <taxon>Viridiplantae</taxon>
        <taxon>Chlorophyta</taxon>
        <taxon>core chlorophytes</taxon>
        <taxon>Chlorophyceae</taxon>
        <taxon>CS clade</taxon>
        <taxon>Chlamydomonadales</taxon>
        <taxon>Chlamydomonadaceae</taxon>
        <taxon>Chlamydomonas</taxon>
    </lineage>
</organism>
<dbReference type="Proteomes" id="UP000232323">
    <property type="component" value="Unassembled WGS sequence"/>
</dbReference>
<feature type="compositionally biased region" description="Low complexity" evidence="1">
    <location>
        <begin position="611"/>
        <end position="622"/>
    </location>
</feature>
<sequence>MSGPIRPWPRINRRITSITKLPRSTQVRCSHSKLCYLKLFARASGGTGSGSNDGKGRGGSPRGRRRRVDLQSEKWLKFESLSSINQPAARAVDAARNVQTRFNKAMDEYMNERLDNTTQLGKVMLQYSKGFMELQHTYCEVKTRIALGLDPHGSLILRAISSDPRDQGSSSSSMAGQPATALSMSPSDMVLPDIQHLLLLGLMPTAASKHSDSSSALKSVPSETMSNMQQDSSHPQSAPDRAGSSKHTTSSSSSSSPSSTRSQEHKEAVGKHSLLTNHLLQLISSPRLNLTQGSNLNSNSPTSNLPPAFLPSRPVAPLFEPLCAKAADVTNTLRATSALQDHPSTRQLLQTGMYWLLRHAQHVPIRHGVTMDSCEPDDFLVALVVALAGAATSTFLSAVDFKKKSTVKACCEVLHDISKGLSLLSSPLAIAQHIHTLSQLLALQQHVTAVLPGQASSVASQLHALMTSSPGSSALLDHPLIAFDAWHRLGDHFSLRSLSTGRAEPAYAAALAAFSNLDDGCCDGYHDIGAKLDHRTFVSYWADLALISNYGDYASSRKTATISKTTLHPLTSTADKPVNSSNIEGTAGSGTELPVSGSEGGTIVSSTEAKSSFSPLLSTSNSDAATSSVKGDDKKTSDASQAPDLEPSGSVEKMWASYVPGAVFFHRDRIRCFHSLVRVACAPQSPSSSLSSSSAAAAAAAVGRPGSRSNRSSVSLVESVILQALLPVAVAPKPNPHEGTRISNAGIRQPDSSPPPEGSTTGSLPSPSASPASSALVRSAPSPSGLRSAALNVLQSSRLIHEMCIQQSKVQGSIWASRARSQAAASSTTSSAVASATVATSSLHSPTKIGSSPLVVDKDKGTAEVQSSAGASASLTSESTADRDSRALDANILPISSSHAVSDYISVTAASPASPRPAAAAAAAPSTSSSSAVSVMGLAMAEACMHVGGLSVLSPKLRSVYSGWFVKQEEQAVHDFTRRFADAQRSLVALLAPNTCMKLNERGLPAPIAWSTLSKAASHLLDMWQCRPGTLIPTPYQQSWLLLATVLVNPDGPPLLGLNGTASHTSSHLSLLTPQQQEDRSALVNPTDSAESSSSDDEQHTAEVSTTASNSLSERPVFSNEDKKESDQKSDQTPGLPSGTRRSDGDIGFDDKGYILLEAGHFSQEVPRTSTPEPGCSDQVSGDNSVFSSAEDDVQTLIAPQPSITGLQYKRFVLPRLQSLYDRPGILFSAKGVPIDLNKMPTLQHWFGLTVHNIAGAANLMSTPVATMDRSQPIATVVTLALQRRLVAAGKAAAAAISAAPTFNAPRLRPRRITPPENAGSSTGSSTTSPHSAPPGSVPAPLPAPGPSSASGSLPSKTSEDTSTKMQGEEDRDVLEGKALAAGNVGRSVLFALRAATKVPLAPEYKAALVSLLSQYPEHSSAAAEALLDMAQRTVYRPPSSAACSLSAAAAAAAASPLSSQNADPSVTAEIVNVSLEGGPSLTTTAAPARFDEQQVYRASLLAASAPPLPSATGASALTHDQHPGLKEAESNVLEPPQLKTTACRDNDHIQPLEGSLTLHLDGSITPSKSASKGHDLRHSLVPSESNHHSSESQVSSSEGVTSSSTETASSSTETAFSSTETPSSSTETGITSSGKRAARRLRKVLLKGSGMPELARPSLVQVVEATKTLVQTEMRRRQSHRGAKALCSVLPLLASTSSMLQNPSGLQGCVNDVSAMPGPVNQAVSQPIARKQTARRHAALDLPEWGVKRLLKPGHPYLALEIIRTCLECGCCSLQLISPFVHYCVLNGSDHALEVLLAYLPSTRLSTSATTSATTTVEHHPAEEASSAASKGRPSQDTKDVSTASTEAAGGCHPLTSAVLGLILDLVLDLSSGKSGNITPSFVTSTASAALAAAIKEQQASTGAAAAAAAVPSHASQQLSWLCPLLGQAMSRSCYVPTDDACKKLLLCLLREGCLDLALASVTQGFPPVAATSTVAVRIFKAEELNEGSESSCAASGESWMLSDQGHSTPSESLKPLGRLLVCCGSEMQSRLLLLAATTELPKETWLFMQHISTGVLLGSSGSTAALGALGLAYRQQLAASLVHVIAAADFQAVREAAEGATAAWPASAAASSSNNPETDAEPSSPQVQDTKTSAEVGVVEESVGESMTRTSEGSKQESMMKYLLAEGFTQAEAASVVLRLRRTGSPTAPATAYSEESGGVSTSYHALKAATAAPAGVNNPLSLAAQYPTGPHAASQDTYAVAVPAPGPNLAASAELLDAALVNLSRVPLVPSEGMPALLLSLYDFGARHHGLVLRLDSPEGRTLAAKLLLSMAICGRYSDAHLMMRAMAGQAPCLDALLHVVLRDKLVNEPALNDHLLRWACQLAVQAARNQNFDSSHAMHMSAVQEACLMKTPASSGGDAGSSGVTLVATHTATEDEEEDSGLCFRSRHWQHRNLLVKSMIVGQKARDPGVLQQVTNQIVGQKARDPGVLQQIYEEMTMEEVLEAAAIVAQNGRPDHCLPLLKHVSVRFGLRAAADSAELPLLINALAGNRRLRSEHKQVPPGCKQHIALLLVAATRNRGYQDLGQLLSAPGKRLAMEVCYSQGHFITAVHLWLAWQARHSAADVGLAATCMLLIACAEVGDFTAGESLLGLLRPSQLLPQPSPTAGLTSEGHLTTTSSHHPSGISSSAPSLSSTTAAWSDDLYPANGMTREVASVTQEAAAGEAAAATGPLQGRALLAYLRVLAATMFKYARRPPLPRKTSSATPLMTLMTRPSTLEGSYVNKQLGANTAGDLSASSDITVRKHVTTTGIRTEAISSASGSSGSLTADPAPGVSRTTSLVSSVSSVEELHALVIRAHKDGILKGHVLEDAMRAVLKLWPDGSRSSVPEPSATASSLNTGAPALRRPGRPSGTTGRSGESEARKQLERAIVTLLFLESRVKAECEALVHTTSPPALVHTTSPPVPADAGTRRGFPLPSEPTTAAASHSQRVQLLGGFITQGRMLMKECLEGGKLDASFVDGLGQGIRSSRSNPAYKKTLRVNKPRNLETRKVSTEGCVSDSACGNVLSRENVLLHKSTTGSSAVASTAVQADGEGAQTCSQEGVVAGRMSEGTAAEDVIVRSGKVSFLRADRHNRKKFM</sequence>
<feature type="region of interest" description="Disordered" evidence="1">
    <location>
        <begin position="46"/>
        <end position="68"/>
    </location>
</feature>
<feature type="region of interest" description="Disordered" evidence="1">
    <location>
        <begin position="839"/>
        <end position="882"/>
    </location>
</feature>
<feature type="region of interest" description="Disordered" evidence="1">
    <location>
        <begin position="2108"/>
        <end position="2157"/>
    </location>
</feature>
<feature type="compositionally biased region" description="Low complexity" evidence="1">
    <location>
        <begin position="2658"/>
        <end position="2676"/>
    </location>
</feature>
<feature type="compositionally biased region" description="Polar residues" evidence="1">
    <location>
        <begin position="1166"/>
        <end position="1184"/>
    </location>
</feature>